<dbReference type="AlphaFoldDB" id="A0A6G5A7V6"/>
<dbReference type="GO" id="GO:0046872">
    <property type="term" value="F:metal ion binding"/>
    <property type="evidence" value="ECO:0007669"/>
    <property type="project" value="UniProtKB-KW"/>
</dbReference>
<keyword evidence="2" id="KW-0378">Hydrolase</keyword>
<feature type="compositionally biased region" description="Basic and acidic residues" evidence="6">
    <location>
        <begin position="154"/>
        <end position="165"/>
    </location>
</feature>
<reference evidence="9" key="1">
    <citation type="submission" date="2020-03" db="EMBL/GenBank/DDBJ databases">
        <title>A transcriptome and proteome of the tick Rhipicephalus microplus shaped by the genetic composition of its hosts and developmental stage.</title>
        <authorList>
            <person name="Garcia G.R."/>
            <person name="Ribeiro J.M.C."/>
            <person name="Maruyama S.R."/>
            <person name="Gardinasse L.G."/>
            <person name="Nelson K."/>
            <person name="Ferreira B.R."/>
            <person name="Andrade T.G."/>
            <person name="Santos I.K.F.M."/>
        </authorList>
    </citation>
    <scope>NUCLEOTIDE SEQUENCE</scope>
    <source>
        <strain evidence="9">NSGR</strain>
        <tissue evidence="9">Salivary glands</tissue>
    </source>
</reference>
<name>A0A6G5A7V6_RHIMP</name>
<feature type="binding site" evidence="5">
    <location>
        <position position="335"/>
    </location>
    <ligand>
        <name>Zn(2+)</name>
        <dbReference type="ChEBI" id="CHEBI:29105"/>
        <note>catalytic</note>
    </ligand>
</feature>
<evidence type="ECO:0000256" key="4">
    <source>
        <dbReference type="ARBA" id="ARBA00023049"/>
    </source>
</evidence>
<evidence type="ECO:0000256" key="2">
    <source>
        <dbReference type="ARBA" id="ARBA00022801"/>
    </source>
</evidence>
<dbReference type="VEuPathDB" id="VectorBase:LOC119172443"/>
<dbReference type="CDD" id="cd04272">
    <property type="entry name" value="ZnMc_salivary_gland_MPs"/>
    <property type="match status" value="1"/>
</dbReference>
<dbReference type="InterPro" id="IPR024079">
    <property type="entry name" value="MetalloPept_cat_dom_sf"/>
</dbReference>
<keyword evidence="5" id="KW-0479">Metal-binding</keyword>
<dbReference type="EMBL" id="GIKN01004415">
    <property type="protein sequence ID" value="NIE46688.1"/>
    <property type="molecule type" value="Transcribed_RNA"/>
</dbReference>
<feature type="binding site" evidence="5">
    <location>
        <position position="325"/>
    </location>
    <ligand>
        <name>Zn(2+)</name>
        <dbReference type="ChEBI" id="CHEBI:29105"/>
        <note>catalytic</note>
    </ligand>
</feature>
<evidence type="ECO:0000256" key="7">
    <source>
        <dbReference type="SAM" id="SignalP"/>
    </source>
</evidence>
<dbReference type="InterPro" id="IPR034030">
    <property type="entry name" value="ZnMc_salivary_gland_MPs"/>
</dbReference>
<comment type="caution">
    <text evidence="5">Lacks conserved residue(s) required for the propagation of feature annotation.</text>
</comment>
<feature type="active site" evidence="5">
    <location>
        <position position="326"/>
    </location>
</feature>
<feature type="signal peptide" evidence="7">
    <location>
        <begin position="1"/>
        <end position="16"/>
    </location>
</feature>
<evidence type="ECO:0000313" key="9">
    <source>
        <dbReference type="EMBL" id="NIE46688.1"/>
    </source>
</evidence>
<evidence type="ECO:0000256" key="6">
    <source>
        <dbReference type="SAM" id="MobiDB-lite"/>
    </source>
</evidence>
<organism evidence="9">
    <name type="scientific">Rhipicephalus microplus</name>
    <name type="common">Cattle tick</name>
    <name type="synonym">Boophilus microplus</name>
    <dbReference type="NCBI Taxonomy" id="6941"/>
    <lineage>
        <taxon>Eukaryota</taxon>
        <taxon>Metazoa</taxon>
        <taxon>Ecdysozoa</taxon>
        <taxon>Arthropoda</taxon>
        <taxon>Chelicerata</taxon>
        <taxon>Arachnida</taxon>
        <taxon>Acari</taxon>
        <taxon>Parasitiformes</taxon>
        <taxon>Ixodida</taxon>
        <taxon>Ixodoidea</taxon>
        <taxon>Ixodidae</taxon>
        <taxon>Rhipicephalinae</taxon>
        <taxon>Rhipicephalus</taxon>
        <taxon>Boophilus</taxon>
    </lineage>
</organism>
<dbReference type="OrthoDB" id="6497651at2759"/>
<feature type="domain" description="Peptidase M12B" evidence="8">
    <location>
        <begin position="183"/>
        <end position="385"/>
    </location>
</feature>
<dbReference type="GO" id="GO:0006509">
    <property type="term" value="P:membrane protein ectodomain proteolysis"/>
    <property type="evidence" value="ECO:0007669"/>
    <property type="project" value="TreeGrafter"/>
</dbReference>
<dbReference type="PANTHER" id="PTHR11905:SF159">
    <property type="entry name" value="ADAM METALLOPROTEASE"/>
    <property type="match status" value="1"/>
</dbReference>
<feature type="binding site" evidence="5">
    <location>
        <position position="329"/>
    </location>
    <ligand>
        <name>Zn(2+)</name>
        <dbReference type="ChEBI" id="CHEBI:29105"/>
        <note>catalytic</note>
    </ligand>
</feature>
<dbReference type="SUPFAM" id="SSF55486">
    <property type="entry name" value="Metalloproteases ('zincins'), catalytic domain"/>
    <property type="match status" value="1"/>
</dbReference>
<feature type="chain" id="PRO_5026095887" evidence="7">
    <location>
        <begin position="17"/>
        <end position="471"/>
    </location>
</feature>
<accession>A0A6G5A7V6</accession>
<keyword evidence="4 9" id="KW-0482">Metalloprotease</keyword>
<evidence type="ECO:0000256" key="5">
    <source>
        <dbReference type="PROSITE-ProRule" id="PRU00276"/>
    </source>
</evidence>
<sequence length="471" mass="53425">MRLGILLLQVVMYCYAAPKEYTVYPRILDERNAAGNLILQLTDKITLDLEKSNVMTDNLIFVTSTKDVQKVETIDTSHIHDSIYHDKHYQSSVVVRQEEGNVEVEGIINDNLRIRPLPEAERSAQGQMLHRIFEVDRKSEKFIKVGHKEDVMKRYNRTDARKDSSNNEGSDALQERASSREQFIVELHIISDKKHQYSYKSNEELITYMAVMTNAANLRYLDMAHPRIKFILVGVTRVKDHEFASNRHGTIDASAMLNGLQRYANQGKVPGHHDAVYLATALDMQMKQDNTVAGLANFAAACRKSAVGEGEDMPHTYNGVNTMAHELAHTLGSPHDETPECPWAKGYLMSYVDGGLNKFKLSPCSEKSIRRYVQYLSEDCIRVQSSKNYNREHRKYPGQSVRAQYLCRKLLRVTQGRKVTAKESANCKMQCCNRASLGGPPCRTYPMLDGMQCAHGKTCKRGICGVHTWTN</sequence>
<evidence type="ECO:0000256" key="3">
    <source>
        <dbReference type="ARBA" id="ARBA00022833"/>
    </source>
</evidence>
<keyword evidence="7" id="KW-0732">Signal</keyword>
<dbReference type="PROSITE" id="PS50215">
    <property type="entry name" value="ADAM_MEPRO"/>
    <property type="match status" value="1"/>
</dbReference>
<keyword evidence="3 5" id="KW-0862">Zinc</keyword>
<keyword evidence="1 9" id="KW-0645">Protease</keyword>
<feature type="region of interest" description="Disordered" evidence="6">
    <location>
        <begin position="154"/>
        <end position="176"/>
    </location>
</feature>
<proteinExistence type="predicted"/>
<dbReference type="Gene3D" id="3.40.390.10">
    <property type="entry name" value="Collagenase (Catalytic Domain)"/>
    <property type="match status" value="1"/>
</dbReference>
<evidence type="ECO:0000259" key="8">
    <source>
        <dbReference type="PROSITE" id="PS50215"/>
    </source>
</evidence>
<dbReference type="Pfam" id="PF01421">
    <property type="entry name" value="Reprolysin"/>
    <property type="match status" value="1"/>
</dbReference>
<dbReference type="PANTHER" id="PTHR11905">
    <property type="entry name" value="ADAM A DISINTEGRIN AND METALLOPROTEASE DOMAIN"/>
    <property type="match status" value="1"/>
</dbReference>
<dbReference type="InterPro" id="IPR001590">
    <property type="entry name" value="Peptidase_M12B"/>
</dbReference>
<evidence type="ECO:0000256" key="1">
    <source>
        <dbReference type="ARBA" id="ARBA00022670"/>
    </source>
</evidence>
<protein>
    <submittedName>
        <fullName evidence="9">Putative secreted metalloprotease</fullName>
    </submittedName>
</protein>
<dbReference type="GO" id="GO:0004222">
    <property type="term" value="F:metalloendopeptidase activity"/>
    <property type="evidence" value="ECO:0007669"/>
    <property type="project" value="InterPro"/>
</dbReference>